<keyword evidence="3" id="KW-1185">Reference proteome</keyword>
<dbReference type="Proteomes" id="UP000198636">
    <property type="component" value="Unassembled WGS sequence"/>
</dbReference>
<dbReference type="AlphaFoldDB" id="A0A1G5G4R0"/>
<dbReference type="STRING" id="1120976.SAMN03080606_01583"/>
<feature type="transmembrane region" description="Helical" evidence="1">
    <location>
        <begin position="53"/>
        <end position="73"/>
    </location>
</feature>
<accession>A0A1G5G4R0</accession>
<evidence type="ECO:0008006" key="4">
    <source>
        <dbReference type="Google" id="ProtNLM"/>
    </source>
</evidence>
<keyword evidence="1" id="KW-1133">Transmembrane helix</keyword>
<proteinExistence type="predicted"/>
<evidence type="ECO:0000313" key="2">
    <source>
        <dbReference type="EMBL" id="SCY45708.1"/>
    </source>
</evidence>
<reference evidence="2 3" key="1">
    <citation type="submission" date="2016-10" db="EMBL/GenBank/DDBJ databases">
        <authorList>
            <person name="de Groot N.N."/>
        </authorList>
    </citation>
    <scope>NUCLEOTIDE SEQUENCE [LARGE SCALE GENOMIC DNA]</scope>
    <source>
        <strain evidence="2 3">DSM 18978</strain>
    </source>
</reference>
<keyword evidence="1" id="KW-0812">Transmembrane</keyword>
<evidence type="ECO:0000256" key="1">
    <source>
        <dbReference type="SAM" id="Phobius"/>
    </source>
</evidence>
<name>A0A1G5G4R0_9FIRM</name>
<dbReference type="OrthoDB" id="1952191at2"/>
<protein>
    <recommendedName>
        <fullName evidence="4">GGDEF domain-containing protein, diguanylate cyclase (C-di-GMP synthetase) or its enzymatically inactive variants</fullName>
    </recommendedName>
</protein>
<evidence type="ECO:0000313" key="3">
    <source>
        <dbReference type="Proteomes" id="UP000198636"/>
    </source>
</evidence>
<dbReference type="EMBL" id="FMUS01000008">
    <property type="protein sequence ID" value="SCY45708.1"/>
    <property type="molecule type" value="Genomic_DNA"/>
</dbReference>
<feature type="transmembrane region" description="Helical" evidence="1">
    <location>
        <begin position="7"/>
        <end position="26"/>
    </location>
</feature>
<organism evidence="2 3">
    <name type="scientific">Alkaliphilus peptidifermentans DSM 18978</name>
    <dbReference type="NCBI Taxonomy" id="1120976"/>
    <lineage>
        <taxon>Bacteria</taxon>
        <taxon>Bacillati</taxon>
        <taxon>Bacillota</taxon>
        <taxon>Clostridia</taxon>
        <taxon>Peptostreptococcales</taxon>
        <taxon>Natronincolaceae</taxon>
        <taxon>Alkaliphilus</taxon>
    </lineage>
</organism>
<keyword evidence="1" id="KW-0472">Membrane</keyword>
<sequence length="251" mass="29239">MKKIQWLTLLKVGQLIFFYITITYILPTMTQLFIPQYILLMILFTFLSQSKGFILLIAYMLIIGISYLVLGFINGYDISLEWKAIIYHMTLTTNAAIIYSSTYLTGRLEQENWKLSQRINELEAFVGYTRLLTKQEFEKRSNLIKMAMARRGEEGYQLYFSLEEIDPIIQKSIFSTLTDIALTVFRSEYDLVGKYDDNTFVLLLQNTDNEGMTIALNRYLSIVRSKVNLKESDLLIKVEYIGIVDNKVMNI</sequence>
<dbReference type="RefSeq" id="WP_091541975.1">
    <property type="nucleotide sequence ID" value="NZ_FMUS01000008.1"/>
</dbReference>
<gene>
    <name evidence="2" type="ORF">SAMN03080606_01583</name>
</gene>